<dbReference type="GO" id="GO:0004527">
    <property type="term" value="F:exonuclease activity"/>
    <property type="evidence" value="ECO:0007669"/>
    <property type="project" value="UniProtKB-KW"/>
</dbReference>
<dbReference type="InterPro" id="IPR027417">
    <property type="entry name" value="P-loop_NTPase"/>
</dbReference>
<dbReference type="EMBL" id="CP001737">
    <property type="protein sequence ID" value="ACV78313.1"/>
    <property type="molecule type" value="Genomic_DNA"/>
</dbReference>
<dbReference type="HOGENOM" id="CLU_004785_2_0_11"/>
<dbReference type="InParanoid" id="C8XHA7"/>
<keyword evidence="4" id="KW-0175">Coiled coil</keyword>
<keyword evidence="6" id="KW-0269">Exonuclease</keyword>
<sequence>MRLHELELSAFGPFAGTETVDLDAVSADGLFLIHGDTGAGKTSLLDAVAYALFGRVPGPRNEARRLRCDRAPADVVTQVRLVATLGGHRVEIIRRPEYLRPKARGSGSTLQRGKVSLRWLDRTPAGARPEGLTRVDEVGDAVIDLLGMSADQFFQVVLLPQGEFARFLRADTAERGDLLERLFDTQRFGRIEDWFAQTRRVAGQRLRECDDHIREIAARVAEAARVEAAPEPDDRWLAGLRDRLADRAELAREAAQDAARQREVSAAVLRAATQRAARTARLAELRRRLVDLERRAPEIEQDRRRLDAHTRAGPVVAAARAQQAAGEVRADRRQQRVAAGRRLHALAEAAADPDRLDLGLLADDPVAIRAAAGVDRDRAGALIPLVGEAQEQQRDQAALAAARRRHHRDENAAVDVEQRLAALPPRLAELDRRVDLARSARDRLPAAQAELAAAEQIREAAVAVPELAERRRRAEAAAVAATDRHQVAVDERQALVQRRIDGMAAELAGTLSAGDGCPVCGSVEHPSPARPLAAPVDAGLIEAAQVREWRAAADRDSATGRRWEAQNELAVAQERACGRLAEAAEAQVRTHRATVDRQTRIAANLDALVGLREAAAKSLFEQELRRDELGTLVALGAAEIASLAARVDQRAARLRSARGAHPSIRQRREYLLARAAALDAVAQACAAVTDADAQDERARATVTRLLADFGFGDLAEVTAAADLDAPRLAERIRTAEVDAAALRAQLADPELAGLDESDRVDVAAAEAAAAADARRAQAAQQQALVLDDRFRQVATAAHRLVAAWRAAAPVRAQERQVAVLTEVLLGRGENALGMTLRTYVLAHRLAQVAQAATDRLARMSAGRYSFVHRTDRESRGRAGGLGLEIMDGWSGLVRPAKTLSGGESFLASLALALGLADVVAAEAGGRQLDTLFIDEGFGSLDPDALDLVMATMDELRAGGRVVGVVSHLDELRLRIPRQIRVDRTPQRSTLAVVGQ</sequence>
<keyword evidence="6" id="KW-0378">Hydrolase</keyword>
<dbReference type="Proteomes" id="UP000002218">
    <property type="component" value="Chromosome"/>
</dbReference>
<keyword evidence="7" id="KW-1185">Reference proteome</keyword>
<evidence type="ECO:0000256" key="1">
    <source>
        <dbReference type="ARBA" id="ARBA00006930"/>
    </source>
</evidence>
<dbReference type="AlphaFoldDB" id="C8XHA7"/>
<gene>
    <name evidence="6" type="ordered locus">Namu_1924</name>
</gene>
<dbReference type="eggNOG" id="COG0419">
    <property type="taxonomic scope" value="Bacteria"/>
</dbReference>
<reference evidence="6 7" key="2">
    <citation type="journal article" date="2010" name="Stand. Genomic Sci.">
        <title>Complete genome sequence of Nakamurella multipartita type strain (Y-104).</title>
        <authorList>
            <person name="Tice H."/>
            <person name="Mayilraj S."/>
            <person name="Sims D."/>
            <person name="Lapidus A."/>
            <person name="Nolan M."/>
            <person name="Lucas S."/>
            <person name="Glavina Del Rio T."/>
            <person name="Copeland A."/>
            <person name="Cheng J.F."/>
            <person name="Meincke L."/>
            <person name="Bruce D."/>
            <person name="Goodwin L."/>
            <person name="Pitluck S."/>
            <person name="Ivanova N."/>
            <person name="Mavromatis K."/>
            <person name="Ovchinnikova G."/>
            <person name="Pati A."/>
            <person name="Chen A."/>
            <person name="Palaniappan K."/>
            <person name="Land M."/>
            <person name="Hauser L."/>
            <person name="Chang Y.J."/>
            <person name="Jeffries C.D."/>
            <person name="Detter J.C."/>
            <person name="Brettin T."/>
            <person name="Rohde M."/>
            <person name="Goker M."/>
            <person name="Bristow J."/>
            <person name="Eisen J.A."/>
            <person name="Markowitz V."/>
            <person name="Hugenholtz P."/>
            <person name="Kyrpides N.C."/>
            <person name="Klenk H.P."/>
            <person name="Chen F."/>
        </authorList>
    </citation>
    <scope>NUCLEOTIDE SEQUENCE [LARGE SCALE GENOMIC DNA]</scope>
    <source>
        <strain evidence="7">ATCC 700099 / DSM 44233 / CIP 104796 / JCM 9543 / NBRC 105858 / Y-104</strain>
    </source>
</reference>
<reference evidence="7" key="1">
    <citation type="submission" date="2009-09" db="EMBL/GenBank/DDBJ databases">
        <title>The complete genome of Nakamurella multipartita DSM 44233.</title>
        <authorList>
            <consortium name="US DOE Joint Genome Institute (JGI-PGF)"/>
            <person name="Lucas S."/>
            <person name="Copeland A."/>
            <person name="Lapidus A."/>
            <person name="Glavina del Rio T."/>
            <person name="Dalin E."/>
            <person name="Tice H."/>
            <person name="Bruce D."/>
            <person name="Goodwin L."/>
            <person name="Pitluck S."/>
            <person name="Kyrpides N."/>
            <person name="Mavromatis K."/>
            <person name="Ivanova N."/>
            <person name="Ovchinnikova G."/>
            <person name="Sims D."/>
            <person name="Meincke L."/>
            <person name="Brettin T."/>
            <person name="Detter J.C."/>
            <person name="Han C."/>
            <person name="Larimer F."/>
            <person name="Land M."/>
            <person name="Hauser L."/>
            <person name="Markowitz V."/>
            <person name="Cheng J.-F."/>
            <person name="Hugenholtz P."/>
            <person name="Woyke T."/>
            <person name="Wu D."/>
            <person name="Klenk H.-P."/>
            <person name="Eisen J.A."/>
        </authorList>
    </citation>
    <scope>NUCLEOTIDE SEQUENCE [LARGE SCALE GENOMIC DNA]</scope>
    <source>
        <strain evidence="7">ATCC 700099 / DSM 44233 / CIP 104796 / JCM 9543 / NBRC 105858 / Y-104</strain>
    </source>
</reference>
<evidence type="ECO:0000256" key="2">
    <source>
        <dbReference type="ARBA" id="ARBA00011322"/>
    </source>
</evidence>
<evidence type="ECO:0000256" key="4">
    <source>
        <dbReference type="SAM" id="Coils"/>
    </source>
</evidence>
<dbReference type="PANTHER" id="PTHR32114:SF2">
    <property type="entry name" value="ABC TRANSPORTER ABCH.3"/>
    <property type="match status" value="1"/>
</dbReference>
<dbReference type="SUPFAM" id="SSF52540">
    <property type="entry name" value="P-loop containing nucleoside triphosphate hydrolases"/>
    <property type="match status" value="1"/>
</dbReference>
<dbReference type="InterPro" id="IPR038729">
    <property type="entry name" value="Rad50/SbcC_AAA"/>
</dbReference>
<evidence type="ECO:0000259" key="5">
    <source>
        <dbReference type="Pfam" id="PF13476"/>
    </source>
</evidence>
<dbReference type="RefSeq" id="WP_015747214.1">
    <property type="nucleotide sequence ID" value="NC_013235.1"/>
</dbReference>
<organism evidence="6 7">
    <name type="scientific">Nakamurella multipartita (strain ATCC 700099 / DSM 44233 / CIP 104796 / JCM 9543 / NBRC 105858 / Y-104)</name>
    <name type="common">Microsphaera multipartita</name>
    <dbReference type="NCBI Taxonomy" id="479431"/>
    <lineage>
        <taxon>Bacteria</taxon>
        <taxon>Bacillati</taxon>
        <taxon>Actinomycetota</taxon>
        <taxon>Actinomycetes</taxon>
        <taxon>Nakamurellales</taxon>
        <taxon>Nakamurellaceae</taxon>
        <taxon>Nakamurella</taxon>
    </lineage>
</organism>
<feature type="coiled-coil region" evidence="4">
    <location>
        <begin position="241"/>
        <end position="309"/>
    </location>
</feature>
<evidence type="ECO:0000256" key="3">
    <source>
        <dbReference type="ARBA" id="ARBA00013368"/>
    </source>
</evidence>
<dbReference type="STRING" id="479431.Namu_1924"/>
<dbReference type="GO" id="GO:0016887">
    <property type="term" value="F:ATP hydrolysis activity"/>
    <property type="evidence" value="ECO:0007669"/>
    <property type="project" value="InterPro"/>
</dbReference>
<protein>
    <recommendedName>
        <fullName evidence="3">Nuclease SbcCD subunit C</fullName>
    </recommendedName>
</protein>
<comment type="subunit">
    <text evidence="2">Heterodimer of SbcC and SbcD.</text>
</comment>
<dbReference type="OrthoDB" id="9795626at2"/>
<dbReference type="PANTHER" id="PTHR32114">
    <property type="entry name" value="ABC TRANSPORTER ABCH.3"/>
    <property type="match status" value="1"/>
</dbReference>
<dbReference type="Gene3D" id="3.40.50.300">
    <property type="entry name" value="P-loop containing nucleotide triphosphate hydrolases"/>
    <property type="match status" value="2"/>
</dbReference>
<dbReference type="KEGG" id="nml:Namu_1924"/>
<feature type="domain" description="Rad50/SbcC-type AAA" evidence="5">
    <location>
        <begin position="6"/>
        <end position="185"/>
    </location>
</feature>
<evidence type="ECO:0000313" key="6">
    <source>
        <dbReference type="EMBL" id="ACV78313.1"/>
    </source>
</evidence>
<dbReference type="Pfam" id="PF13558">
    <property type="entry name" value="SbcC_Walker_B"/>
    <property type="match status" value="1"/>
</dbReference>
<name>C8XHA7_NAKMY</name>
<comment type="similarity">
    <text evidence="1">Belongs to the SMC family. SbcC subfamily.</text>
</comment>
<evidence type="ECO:0000313" key="7">
    <source>
        <dbReference type="Proteomes" id="UP000002218"/>
    </source>
</evidence>
<proteinExistence type="inferred from homology"/>
<dbReference type="Pfam" id="PF13476">
    <property type="entry name" value="AAA_23"/>
    <property type="match status" value="1"/>
</dbReference>
<accession>C8XHA7</accession>
<keyword evidence="6" id="KW-0540">Nuclease</keyword>
<dbReference type="GO" id="GO:0006302">
    <property type="term" value="P:double-strand break repair"/>
    <property type="evidence" value="ECO:0007669"/>
    <property type="project" value="InterPro"/>
</dbReference>